<comment type="similarity">
    <text evidence="1">Belongs to the heparin-binding growth factors family.</text>
</comment>
<protein>
    <submittedName>
        <fullName evidence="3">Uncharacterized protein</fullName>
    </submittedName>
</protein>
<dbReference type="Gene3D" id="2.80.10.50">
    <property type="match status" value="1"/>
</dbReference>
<dbReference type="GO" id="GO:0008083">
    <property type="term" value="F:growth factor activity"/>
    <property type="evidence" value="ECO:0007669"/>
    <property type="project" value="InterPro"/>
</dbReference>
<dbReference type="VEuPathDB" id="VectorBase:RPRC013164"/>
<accession>T1IA43</accession>
<reference evidence="3" key="1">
    <citation type="submission" date="2015-05" db="UniProtKB">
        <authorList>
            <consortium name="EnsemblMetazoa"/>
        </authorList>
    </citation>
    <scope>IDENTIFICATION</scope>
</reference>
<sequence>MLAVVDSRQTVGAPDLSHKERAPAGQLLGPDNLTFTSWDFGNMSIYAPLSKRFVCFNAQWKLIGSRIVRPDGRCSFVEVFDEETRFIRIRSLVNERKYIGFTRNGKPIKRAGPRNERSPLKCSEFTKIDRNFNPKKHNEQISGRDSSPNIPIDVIPLIGGNNHDNYNYNNNNNNNNFNNNIKNNNNRNHHHQNHHHHHHLNSNIYNSNSNNKVSRGSAGVAVVKSRRAGKAHRIRHLKKKPRYFANSRLPTLP</sequence>
<feature type="compositionally biased region" description="Basic residues" evidence="2">
    <location>
        <begin position="187"/>
        <end position="200"/>
    </location>
</feature>
<dbReference type="InterPro" id="IPR002209">
    <property type="entry name" value="Fibroblast_GF_fam"/>
</dbReference>
<organism evidence="3 4">
    <name type="scientific">Rhodnius prolixus</name>
    <name type="common">Triatomid bug</name>
    <dbReference type="NCBI Taxonomy" id="13249"/>
    <lineage>
        <taxon>Eukaryota</taxon>
        <taxon>Metazoa</taxon>
        <taxon>Ecdysozoa</taxon>
        <taxon>Arthropoda</taxon>
        <taxon>Hexapoda</taxon>
        <taxon>Insecta</taxon>
        <taxon>Pterygota</taxon>
        <taxon>Neoptera</taxon>
        <taxon>Paraneoptera</taxon>
        <taxon>Hemiptera</taxon>
        <taxon>Heteroptera</taxon>
        <taxon>Panheteroptera</taxon>
        <taxon>Cimicomorpha</taxon>
        <taxon>Reduviidae</taxon>
        <taxon>Triatominae</taxon>
        <taxon>Rhodnius</taxon>
    </lineage>
</organism>
<dbReference type="EnsemblMetazoa" id="RPRC013164-RA">
    <property type="protein sequence ID" value="RPRC013164-PA"/>
    <property type="gene ID" value="RPRC013164"/>
</dbReference>
<dbReference type="Proteomes" id="UP000015103">
    <property type="component" value="Unassembled WGS sequence"/>
</dbReference>
<evidence type="ECO:0000313" key="4">
    <source>
        <dbReference type="Proteomes" id="UP000015103"/>
    </source>
</evidence>
<dbReference type="eggNOG" id="KOG3885">
    <property type="taxonomic scope" value="Eukaryota"/>
</dbReference>
<dbReference type="AlphaFoldDB" id="T1IA43"/>
<evidence type="ECO:0000256" key="2">
    <source>
        <dbReference type="SAM" id="MobiDB-lite"/>
    </source>
</evidence>
<dbReference type="SUPFAM" id="SSF50353">
    <property type="entry name" value="Cytokine"/>
    <property type="match status" value="1"/>
</dbReference>
<dbReference type="STRING" id="13249.T1IA43"/>
<keyword evidence="4" id="KW-1185">Reference proteome</keyword>
<dbReference type="HOGENOM" id="CLU_1099683_0_0_1"/>
<feature type="region of interest" description="Disordered" evidence="2">
    <location>
        <begin position="182"/>
        <end position="216"/>
    </location>
</feature>
<feature type="compositionally biased region" description="Low complexity" evidence="2">
    <location>
        <begin position="201"/>
        <end position="211"/>
    </location>
</feature>
<dbReference type="EMBL" id="ACPB03018850">
    <property type="status" value="NOT_ANNOTATED_CDS"/>
    <property type="molecule type" value="Genomic_DNA"/>
</dbReference>
<evidence type="ECO:0000313" key="3">
    <source>
        <dbReference type="EnsemblMetazoa" id="RPRC013164-PA"/>
    </source>
</evidence>
<proteinExistence type="inferred from homology"/>
<evidence type="ECO:0000256" key="1">
    <source>
        <dbReference type="ARBA" id="ARBA00007936"/>
    </source>
</evidence>
<name>T1IA43_RHOPR</name>
<dbReference type="InterPro" id="IPR008996">
    <property type="entry name" value="IL1/FGF"/>
</dbReference>
<dbReference type="InParanoid" id="T1IA43"/>
<dbReference type="SMR" id="T1IA43"/>
<dbReference type="Pfam" id="PF00167">
    <property type="entry name" value="FGF"/>
    <property type="match status" value="1"/>
</dbReference>